<keyword evidence="6" id="KW-0862">Zinc</keyword>
<evidence type="ECO:0000313" key="8">
    <source>
        <dbReference type="EMBL" id="CEQ03218.1"/>
    </source>
</evidence>
<accession>A0A0C7R210</accession>
<dbReference type="InterPro" id="IPR032466">
    <property type="entry name" value="Metal_Hydrolase"/>
</dbReference>
<dbReference type="GO" id="GO:0005829">
    <property type="term" value="C:cytosol"/>
    <property type="evidence" value="ECO:0007669"/>
    <property type="project" value="TreeGrafter"/>
</dbReference>
<dbReference type="GO" id="GO:0046872">
    <property type="term" value="F:metal ion binding"/>
    <property type="evidence" value="ECO:0007669"/>
    <property type="project" value="UniProtKB-KW"/>
</dbReference>
<evidence type="ECO:0000256" key="6">
    <source>
        <dbReference type="ARBA" id="ARBA00022833"/>
    </source>
</evidence>
<evidence type="ECO:0000256" key="4">
    <source>
        <dbReference type="ARBA" id="ARBA00022723"/>
    </source>
</evidence>
<evidence type="ECO:0000256" key="3">
    <source>
        <dbReference type="ARBA" id="ARBA00012784"/>
    </source>
</evidence>
<reference evidence="8 9" key="1">
    <citation type="submission" date="2015-01" db="EMBL/GenBank/DDBJ databases">
        <authorList>
            <person name="Aslett A.Martin."/>
            <person name="De Silva Nishadi"/>
        </authorList>
    </citation>
    <scope>NUCLEOTIDE SEQUENCE [LARGE SCALE GENOMIC DNA]</scope>
    <source>
        <strain evidence="8 9">R28058</strain>
    </source>
</reference>
<dbReference type="Gene3D" id="3.20.20.140">
    <property type="entry name" value="Metal-dependent hydrolases"/>
    <property type="match status" value="1"/>
</dbReference>
<keyword evidence="5 8" id="KW-0378">Hydrolase</keyword>
<protein>
    <recommendedName>
        <fullName evidence="3">adenosine deaminase</fullName>
        <ecNumber evidence="3">3.5.4.4</ecNumber>
    </recommendedName>
</protein>
<dbReference type="PANTHER" id="PTHR11409">
    <property type="entry name" value="ADENOSINE DEAMINASE"/>
    <property type="match status" value="1"/>
</dbReference>
<proteinExistence type="inferred from homology"/>
<dbReference type="EMBL" id="CEKZ01000003">
    <property type="protein sequence ID" value="CEQ03218.1"/>
    <property type="molecule type" value="Genomic_DNA"/>
</dbReference>
<evidence type="ECO:0000256" key="1">
    <source>
        <dbReference type="ARBA" id="ARBA00001947"/>
    </source>
</evidence>
<dbReference type="GO" id="GO:0043103">
    <property type="term" value="P:hypoxanthine salvage"/>
    <property type="evidence" value="ECO:0007669"/>
    <property type="project" value="TreeGrafter"/>
</dbReference>
<dbReference type="InterPro" id="IPR001365">
    <property type="entry name" value="A_deaminase_dom"/>
</dbReference>
<evidence type="ECO:0000256" key="5">
    <source>
        <dbReference type="ARBA" id="ARBA00022801"/>
    </source>
</evidence>
<comment type="similarity">
    <text evidence="2">Belongs to the metallo-dependent hydrolases superfamily. Adenosine and AMP deaminases family.</text>
</comment>
<evidence type="ECO:0000313" key="9">
    <source>
        <dbReference type="Proteomes" id="UP000049127"/>
    </source>
</evidence>
<evidence type="ECO:0000256" key="2">
    <source>
        <dbReference type="ARBA" id="ARBA00006676"/>
    </source>
</evidence>
<dbReference type="PANTHER" id="PTHR11409:SF43">
    <property type="entry name" value="ADENOSINE DEAMINASE"/>
    <property type="match status" value="1"/>
</dbReference>
<dbReference type="RefSeq" id="WP_055341635.1">
    <property type="nucleotide sequence ID" value="NZ_CEKZ01000003.1"/>
</dbReference>
<keyword evidence="4" id="KW-0479">Metal-binding</keyword>
<dbReference type="SUPFAM" id="SSF51556">
    <property type="entry name" value="Metallo-dependent hydrolases"/>
    <property type="match status" value="1"/>
</dbReference>
<dbReference type="InterPro" id="IPR006330">
    <property type="entry name" value="Ado/ade_deaminase"/>
</dbReference>
<sequence length="312" mass="36127">MNNSKKFKEYLKNQDIEGLKSIPKGELHNHGGLGMKFETIYKYTDKQIKKPSENMYGIKGLDDFIFNEYINHVKTKNDFLWTIEETIKEAINDGITKLEASIDCHEILRFEDENNFFNSIYSIVDKYNDKIEFKPEIGVAKSITDENLKNLVPKLIESGVFRSIDLYGDEAITGFERYKDYYKYAKEKGLKLKAHAGEFLGANNVKEAVAVLNLDEIQHGFRAIEDEYVVDMIKERNIRLNICPTSNLYLKAIDNIKNHPVKDLFNKGVDISINTDDLIVFDSNVSEEYLMLYNNNIFSVEELDLIRLNSIK</sequence>
<dbReference type="GO" id="GO:0004000">
    <property type="term" value="F:adenosine deaminase activity"/>
    <property type="evidence" value="ECO:0007669"/>
    <property type="project" value="TreeGrafter"/>
</dbReference>
<dbReference type="GO" id="GO:0006154">
    <property type="term" value="P:adenosine catabolic process"/>
    <property type="evidence" value="ECO:0007669"/>
    <property type="project" value="TreeGrafter"/>
</dbReference>
<gene>
    <name evidence="8" type="ORF">R28058_09511</name>
</gene>
<name>A0A0C7R210_PARSO</name>
<dbReference type="GO" id="GO:0046103">
    <property type="term" value="P:inosine biosynthetic process"/>
    <property type="evidence" value="ECO:0007669"/>
    <property type="project" value="TreeGrafter"/>
</dbReference>
<dbReference type="Pfam" id="PF00962">
    <property type="entry name" value="A_deaminase"/>
    <property type="match status" value="1"/>
</dbReference>
<dbReference type="Proteomes" id="UP000049127">
    <property type="component" value="Unassembled WGS sequence"/>
</dbReference>
<evidence type="ECO:0000259" key="7">
    <source>
        <dbReference type="Pfam" id="PF00962"/>
    </source>
</evidence>
<dbReference type="EC" id="3.5.4.4" evidence="3"/>
<feature type="domain" description="Adenosine deaminase" evidence="7">
    <location>
        <begin position="23"/>
        <end position="312"/>
    </location>
</feature>
<dbReference type="AlphaFoldDB" id="A0A0C7R210"/>
<organism evidence="8 9">
    <name type="scientific">Paraclostridium sordellii</name>
    <name type="common">Clostridium sordellii</name>
    <dbReference type="NCBI Taxonomy" id="1505"/>
    <lineage>
        <taxon>Bacteria</taxon>
        <taxon>Bacillati</taxon>
        <taxon>Bacillota</taxon>
        <taxon>Clostridia</taxon>
        <taxon>Peptostreptococcales</taxon>
        <taxon>Peptostreptococcaceae</taxon>
        <taxon>Paraclostridium</taxon>
    </lineage>
</organism>
<comment type="cofactor">
    <cofactor evidence="1">
        <name>Zn(2+)</name>
        <dbReference type="ChEBI" id="CHEBI:29105"/>
    </cofactor>
</comment>